<dbReference type="CDD" id="cd03714">
    <property type="entry name" value="RT_DIRS1"/>
    <property type="match status" value="1"/>
</dbReference>
<dbReference type="PANTHER" id="PTHR33050">
    <property type="entry name" value="REVERSE TRANSCRIPTASE DOMAIN-CONTAINING PROTEIN"/>
    <property type="match status" value="1"/>
</dbReference>
<dbReference type="Gene3D" id="3.10.10.10">
    <property type="entry name" value="HIV Type 1 Reverse Transcriptase, subunit A, domain 1"/>
    <property type="match status" value="1"/>
</dbReference>
<proteinExistence type="predicted"/>
<accession>A0A1Y1IMW0</accession>
<dbReference type="InterPro" id="IPR043502">
    <property type="entry name" value="DNA/RNA_pol_sf"/>
</dbReference>
<dbReference type="Gene3D" id="3.30.70.270">
    <property type="match status" value="1"/>
</dbReference>
<keyword evidence="3" id="KW-1185">Reference proteome</keyword>
<dbReference type="OMA" id="IWETERI"/>
<dbReference type="AlphaFoldDB" id="A0A1Y1IMW0"/>
<dbReference type="InterPro" id="IPR052055">
    <property type="entry name" value="Hepadnavirus_pol/RT"/>
</dbReference>
<evidence type="ECO:0000259" key="1">
    <source>
        <dbReference type="Pfam" id="PF00078"/>
    </source>
</evidence>
<dbReference type="EMBL" id="DF237548">
    <property type="protein sequence ID" value="GAQ90096.1"/>
    <property type="molecule type" value="Genomic_DNA"/>
</dbReference>
<dbReference type="Pfam" id="PF00078">
    <property type="entry name" value="RVT_1"/>
    <property type="match status" value="1"/>
</dbReference>
<evidence type="ECO:0000313" key="3">
    <source>
        <dbReference type="Proteomes" id="UP000054558"/>
    </source>
</evidence>
<dbReference type="SUPFAM" id="SSF56672">
    <property type="entry name" value="DNA/RNA polymerases"/>
    <property type="match status" value="1"/>
</dbReference>
<dbReference type="InterPro" id="IPR000477">
    <property type="entry name" value="RT_dom"/>
</dbReference>
<gene>
    <name evidence="2" type="ORF">KFL_005990025</name>
</gene>
<name>A0A1Y1IMW0_KLENI</name>
<reference evidence="2 3" key="1">
    <citation type="journal article" date="2014" name="Nat. Commun.">
        <title>Klebsormidium flaccidum genome reveals primary factors for plant terrestrial adaptation.</title>
        <authorList>
            <person name="Hori K."/>
            <person name="Maruyama F."/>
            <person name="Fujisawa T."/>
            <person name="Togashi T."/>
            <person name="Yamamoto N."/>
            <person name="Seo M."/>
            <person name="Sato S."/>
            <person name="Yamada T."/>
            <person name="Mori H."/>
            <person name="Tajima N."/>
            <person name="Moriyama T."/>
            <person name="Ikeuchi M."/>
            <person name="Watanabe M."/>
            <person name="Wada H."/>
            <person name="Kobayashi K."/>
            <person name="Saito M."/>
            <person name="Masuda T."/>
            <person name="Sasaki-Sekimoto Y."/>
            <person name="Mashiguchi K."/>
            <person name="Awai K."/>
            <person name="Shimojima M."/>
            <person name="Masuda S."/>
            <person name="Iwai M."/>
            <person name="Nobusawa T."/>
            <person name="Narise T."/>
            <person name="Kondo S."/>
            <person name="Saito H."/>
            <person name="Sato R."/>
            <person name="Murakawa M."/>
            <person name="Ihara Y."/>
            <person name="Oshima-Yamada Y."/>
            <person name="Ohtaka K."/>
            <person name="Satoh M."/>
            <person name="Sonobe K."/>
            <person name="Ishii M."/>
            <person name="Ohtani R."/>
            <person name="Kanamori-Sato M."/>
            <person name="Honoki R."/>
            <person name="Miyazaki D."/>
            <person name="Mochizuki H."/>
            <person name="Umetsu J."/>
            <person name="Higashi K."/>
            <person name="Shibata D."/>
            <person name="Kamiya Y."/>
            <person name="Sato N."/>
            <person name="Nakamura Y."/>
            <person name="Tabata S."/>
            <person name="Ida S."/>
            <person name="Kurokawa K."/>
            <person name="Ohta H."/>
        </authorList>
    </citation>
    <scope>NUCLEOTIDE SEQUENCE [LARGE SCALE GENOMIC DNA]</scope>
    <source>
        <strain evidence="2 3">NIES-2285</strain>
    </source>
</reference>
<dbReference type="InterPro" id="IPR043128">
    <property type="entry name" value="Rev_trsase/Diguanyl_cyclase"/>
</dbReference>
<protein>
    <recommendedName>
        <fullName evidence="1">Reverse transcriptase domain-containing protein</fullName>
    </recommendedName>
</protein>
<dbReference type="Proteomes" id="UP000054558">
    <property type="component" value="Unassembled WGS sequence"/>
</dbReference>
<dbReference type="STRING" id="105231.A0A1Y1IMW0"/>
<feature type="domain" description="Reverse transcriptase" evidence="1">
    <location>
        <begin position="96"/>
        <end position="230"/>
    </location>
</feature>
<sequence>MLAKTVGERRVGEYLAGKTPHRIEFPNHRSFYKRWEFSESEIRKNLKSGAIGIWPPDAEPPEVISPMGVVESAGKERLICNNRYVNVFLEQIPFEYEKNRDILTFTRQGFYMATADLKSGYFHVPIHPAYWKYFAFKVGGKTFFYKVLCFGFAQACYVFTKIMREPILELRARKIPMSGYIDDSFTAAETFGRALRQILFIVLLMGALGAHFGIPKCQLEPVLLLKWLGFLVDSERTEFRLGKNRLEKLKEALKEMTESPSTTPCKLARMAGLLTSAAPAVLPVALYSRSFYGALSGKETWDELFPTPSAVAETAAFWLNNLDEWNGRRWWPRPAAVRAQVDASEVGFGGWAELPDGRKLEVGGTFTKGQAGASSAEREVIGYAKMMEVITEKVPSAVTEKAVILTGDSQAGLAAVGRFRSSVPLIRSALKRVLELCAKFRFDLVTRWVPREELAEADALSREPDASDWGISPSVFQKVTEYFKVKSTIDLFASDVFHVTRRFVSKYFTPGCTRVHALAQDWRELIPEGECAWIFPPVGITTQVLQRVADFQINALICVSAPRGSLAENQIREFGSAKVEGIYKIPRTEEETCADRISDLLARND</sequence>
<organism evidence="2 3">
    <name type="scientific">Klebsormidium nitens</name>
    <name type="common">Green alga</name>
    <name type="synonym">Ulothrix nitens</name>
    <dbReference type="NCBI Taxonomy" id="105231"/>
    <lineage>
        <taxon>Eukaryota</taxon>
        <taxon>Viridiplantae</taxon>
        <taxon>Streptophyta</taxon>
        <taxon>Klebsormidiophyceae</taxon>
        <taxon>Klebsormidiales</taxon>
        <taxon>Klebsormidiaceae</taxon>
        <taxon>Klebsormidium</taxon>
    </lineage>
</organism>
<dbReference type="OrthoDB" id="538944at2759"/>
<dbReference type="PANTHER" id="PTHR33050:SF7">
    <property type="entry name" value="RIBONUCLEASE H"/>
    <property type="match status" value="1"/>
</dbReference>
<evidence type="ECO:0000313" key="2">
    <source>
        <dbReference type="EMBL" id="GAQ90096.1"/>
    </source>
</evidence>